<dbReference type="PANTHER" id="PTHR47784:SF9">
    <property type="entry name" value="ZN(II)2CYS6 TRANSCRIPTION FACTOR (EUROFUNG)"/>
    <property type="match status" value="1"/>
</dbReference>
<dbReference type="Proteomes" id="UP001239445">
    <property type="component" value="Unassembled WGS sequence"/>
</dbReference>
<evidence type="ECO:0000256" key="2">
    <source>
        <dbReference type="SAM" id="MobiDB-lite"/>
    </source>
</evidence>
<sequence>MPPVPLQQPQQGAGKKQPDTPVPRTRLRKPHRKSRRGCANCKLRRVKCDETKPDCLKCVAFGVGCSYDPGAPEMQLTFAGTFRVDLGQSAVSVPKPLEEPPFYLPLAGNRPDDLYELNSFDRVFLGKFKDTTILTVGPKEASVYFQQTTLKLAYRNPYLMHIVLSLAVVYDMHVTGERDNKKQAALAFHSYHGATLYNQRISTSTTREEKDALWAAAALTGSCNFADISARAPSEAWPMSPPSPSDLYWLKLTGGKTAVFDIVEPYLEDSLFHAAQAQIDHSIPPIDKVGDAVRNLPPKFIELYNLDENSTPENNPYHCAAITLAHLMPLTISRINVPKFLCFTRTDARFPQLLMERDPGAILLLAYWYAKALDFQHWWMWRRVLLEGPAICMFLEKAFSKDSELLELLEFPKAAFAEAFNNPPGRKPTQASGRPAQISG</sequence>
<dbReference type="PROSITE" id="PS00463">
    <property type="entry name" value="ZN2_CY6_FUNGAL_1"/>
    <property type="match status" value="1"/>
</dbReference>
<dbReference type="CDD" id="cd00067">
    <property type="entry name" value="GAL4"/>
    <property type="match status" value="1"/>
</dbReference>
<keyword evidence="1" id="KW-0539">Nucleus</keyword>
<protein>
    <submittedName>
        <fullName evidence="4">Transcription factor cys6 protein</fullName>
    </submittedName>
</protein>
<evidence type="ECO:0000259" key="3">
    <source>
        <dbReference type="PROSITE" id="PS50048"/>
    </source>
</evidence>
<organism evidence="4 5">
    <name type="scientific">Echria macrotheca</name>
    <dbReference type="NCBI Taxonomy" id="438768"/>
    <lineage>
        <taxon>Eukaryota</taxon>
        <taxon>Fungi</taxon>
        <taxon>Dikarya</taxon>
        <taxon>Ascomycota</taxon>
        <taxon>Pezizomycotina</taxon>
        <taxon>Sordariomycetes</taxon>
        <taxon>Sordariomycetidae</taxon>
        <taxon>Sordariales</taxon>
        <taxon>Schizotheciaceae</taxon>
        <taxon>Echria</taxon>
    </lineage>
</organism>
<reference evidence="4" key="1">
    <citation type="submission" date="2023-06" db="EMBL/GenBank/DDBJ databases">
        <title>Genome-scale phylogeny and comparative genomics of the fungal order Sordariales.</title>
        <authorList>
            <consortium name="Lawrence Berkeley National Laboratory"/>
            <person name="Hensen N."/>
            <person name="Bonometti L."/>
            <person name="Westerberg I."/>
            <person name="Brannstrom I.O."/>
            <person name="Guillou S."/>
            <person name="Cros-Aarteil S."/>
            <person name="Calhoun S."/>
            <person name="Haridas S."/>
            <person name="Kuo A."/>
            <person name="Mondo S."/>
            <person name="Pangilinan J."/>
            <person name="Riley R."/>
            <person name="Labutti K."/>
            <person name="Andreopoulos B."/>
            <person name="Lipzen A."/>
            <person name="Chen C."/>
            <person name="Yanf M."/>
            <person name="Daum C."/>
            <person name="Ng V."/>
            <person name="Clum A."/>
            <person name="Steindorff A."/>
            <person name="Ohm R."/>
            <person name="Martin F."/>
            <person name="Silar P."/>
            <person name="Natvig D."/>
            <person name="Lalanne C."/>
            <person name="Gautier V."/>
            <person name="Ament-Velasquez S.L."/>
            <person name="Kruys A."/>
            <person name="Hutchinson M.I."/>
            <person name="Powell A.J."/>
            <person name="Barry K."/>
            <person name="Miller A.N."/>
            <person name="Grigoriev I.V."/>
            <person name="Debuchy R."/>
            <person name="Gladieux P."/>
            <person name="Thoren M.H."/>
            <person name="Johannesson H."/>
        </authorList>
    </citation>
    <scope>NUCLEOTIDE SEQUENCE</scope>
    <source>
        <strain evidence="4">PSN4</strain>
    </source>
</reference>
<dbReference type="InterPro" id="IPR053157">
    <property type="entry name" value="Sterol_Uptake_Regulator"/>
</dbReference>
<dbReference type="PROSITE" id="PS50048">
    <property type="entry name" value="ZN2_CY6_FUNGAL_2"/>
    <property type="match status" value="1"/>
</dbReference>
<feature type="domain" description="Zn(2)-C6 fungal-type" evidence="3">
    <location>
        <begin position="37"/>
        <end position="67"/>
    </location>
</feature>
<dbReference type="Gene3D" id="4.10.240.10">
    <property type="entry name" value="Zn(2)-C6 fungal-type DNA-binding domain"/>
    <property type="match status" value="1"/>
</dbReference>
<dbReference type="EMBL" id="MU839838">
    <property type="protein sequence ID" value="KAK1753154.1"/>
    <property type="molecule type" value="Genomic_DNA"/>
</dbReference>
<keyword evidence="5" id="KW-1185">Reference proteome</keyword>
<dbReference type="SMART" id="SM00066">
    <property type="entry name" value="GAL4"/>
    <property type="match status" value="1"/>
</dbReference>
<evidence type="ECO:0000313" key="5">
    <source>
        <dbReference type="Proteomes" id="UP001239445"/>
    </source>
</evidence>
<feature type="region of interest" description="Disordered" evidence="2">
    <location>
        <begin position="1"/>
        <end position="33"/>
    </location>
</feature>
<dbReference type="GO" id="GO:0001228">
    <property type="term" value="F:DNA-binding transcription activator activity, RNA polymerase II-specific"/>
    <property type="evidence" value="ECO:0007669"/>
    <property type="project" value="TreeGrafter"/>
</dbReference>
<dbReference type="GO" id="GO:0008270">
    <property type="term" value="F:zinc ion binding"/>
    <property type="evidence" value="ECO:0007669"/>
    <property type="project" value="InterPro"/>
</dbReference>
<accession>A0AAJ0B9D8</accession>
<name>A0AAJ0B9D8_9PEZI</name>
<feature type="region of interest" description="Disordered" evidence="2">
    <location>
        <begin position="421"/>
        <end position="440"/>
    </location>
</feature>
<gene>
    <name evidence="4" type="ORF">QBC47DRAFT_304717</name>
</gene>
<evidence type="ECO:0000313" key="4">
    <source>
        <dbReference type="EMBL" id="KAK1753154.1"/>
    </source>
</evidence>
<proteinExistence type="predicted"/>
<dbReference type="Pfam" id="PF00172">
    <property type="entry name" value="Zn_clus"/>
    <property type="match status" value="1"/>
</dbReference>
<evidence type="ECO:0000256" key="1">
    <source>
        <dbReference type="ARBA" id="ARBA00023242"/>
    </source>
</evidence>
<dbReference type="InterPro" id="IPR001138">
    <property type="entry name" value="Zn2Cys6_DnaBD"/>
</dbReference>
<comment type="caution">
    <text evidence="4">The sequence shown here is derived from an EMBL/GenBank/DDBJ whole genome shotgun (WGS) entry which is preliminary data.</text>
</comment>
<dbReference type="PANTHER" id="PTHR47784">
    <property type="entry name" value="STEROL UPTAKE CONTROL PROTEIN 2"/>
    <property type="match status" value="1"/>
</dbReference>
<dbReference type="SUPFAM" id="SSF57701">
    <property type="entry name" value="Zn2/Cys6 DNA-binding domain"/>
    <property type="match status" value="1"/>
</dbReference>
<dbReference type="AlphaFoldDB" id="A0AAJ0B9D8"/>
<dbReference type="InterPro" id="IPR036864">
    <property type="entry name" value="Zn2-C6_fun-type_DNA-bd_sf"/>
</dbReference>